<dbReference type="PANTHER" id="PTHR30419">
    <property type="entry name" value="HTH-TYPE TRANSCRIPTIONAL REGULATOR YBHD"/>
    <property type="match status" value="1"/>
</dbReference>
<dbReference type="InterPro" id="IPR036388">
    <property type="entry name" value="WH-like_DNA-bd_sf"/>
</dbReference>
<evidence type="ECO:0000256" key="2">
    <source>
        <dbReference type="ARBA" id="ARBA00023015"/>
    </source>
</evidence>
<dbReference type="SUPFAM" id="SSF53850">
    <property type="entry name" value="Periplasmic binding protein-like II"/>
    <property type="match status" value="1"/>
</dbReference>
<accession>A0A5S9PVF1</accession>
<dbReference type="InterPro" id="IPR036390">
    <property type="entry name" value="WH_DNA-bd_sf"/>
</dbReference>
<evidence type="ECO:0000256" key="1">
    <source>
        <dbReference type="ARBA" id="ARBA00009437"/>
    </source>
</evidence>
<keyword evidence="4" id="KW-0804">Transcription</keyword>
<gene>
    <name evidence="6" type="primary">gbpR</name>
    <name evidence="6" type="ORF">STARVERO_03623</name>
</gene>
<evidence type="ECO:0000256" key="3">
    <source>
        <dbReference type="ARBA" id="ARBA00023125"/>
    </source>
</evidence>
<reference evidence="6 7" key="1">
    <citation type="submission" date="2019-12" db="EMBL/GenBank/DDBJ databases">
        <authorList>
            <person name="Reyes-Prieto M."/>
        </authorList>
    </citation>
    <scope>NUCLEOTIDE SEQUENCE [LARGE SCALE GENOMIC DNA]</scope>
    <source>
        <strain evidence="6">HF14-78462</strain>
    </source>
</reference>
<dbReference type="InterPro" id="IPR050950">
    <property type="entry name" value="HTH-type_LysR_regulators"/>
</dbReference>
<keyword evidence="7" id="KW-1185">Reference proteome</keyword>
<protein>
    <submittedName>
        <fullName evidence="6">HTH-type transcriptional regulator GbpR</fullName>
    </submittedName>
</protein>
<dbReference type="InterPro" id="IPR000847">
    <property type="entry name" value="LysR_HTH_N"/>
</dbReference>
<evidence type="ECO:0000256" key="4">
    <source>
        <dbReference type="ARBA" id="ARBA00023163"/>
    </source>
</evidence>
<dbReference type="Pfam" id="PF00126">
    <property type="entry name" value="HTH_1"/>
    <property type="match status" value="1"/>
</dbReference>
<dbReference type="InterPro" id="IPR005119">
    <property type="entry name" value="LysR_subst-bd"/>
</dbReference>
<dbReference type="Pfam" id="PF03466">
    <property type="entry name" value="LysR_substrate"/>
    <property type="match status" value="1"/>
</dbReference>
<proteinExistence type="inferred from homology"/>
<dbReference type="Proteomes" id="UP000433050">
    <property type="component" value="Unassembled WGS sequence"/>
</dbReference>
<keyword evidence="2" id="KW-0805">Transcription regulation</keyword>
<dbReference type="AlphaFoldDB" id="A0A5S9PVF1"/>
<feature type="domain" description="HTH lysR-type" evidence="5">
    <location>
        <begin position="13"/>
        <end position="70"/>
    </location>
</feature>
<dbReference type="PROSITE" id="PS50931">
    <property type="entry name" value="HTH_LYSR"/>
    <property type="match status" value="1"/>
</dbReference>
<evidence type="ECO:0000259" key="5">
    <source>
        <dbReference type="PROSITE" id="PS50931"/>
    </source>
</evidence>
<dbReference type="GO" id="GO:0003700">
    <property type="term" value="F:DNA-binding transcription factor activity"/>
    <property type="evidence" value="ECO:0007669"/>
    <property type="project" value="InterPro"/>
</dbReference>
<comment type="similarity">
    <text evidence="1">Belongs to the LysR transcriptional regulatory family.</text>
</comment>
<dbReference type="GO" id="GO:0003677">
    <property type="term" value="F:DNA binding"/>
    <property type="evidence" value="ECO:0007669"/>
    <property type="project" value="UniProtKB-KW"/>
</dbReference>
<evidence type="ECO:0000313" key="7">
    <source>
        <dbReference type="Proteomes" id="UP000433050"/>
    </source>
</evidence>
<dbReference type="GO" id="GO:0005829">
    <property type="term" value="C:cytosol"/>
    <property type="evidence" value="ECO:0007669"/>
    <property type="project" value="TreeGrafter"/>
</dbReference>
<name>A0A5S9PVF1_9HYPH</name>
<sequence>MASPLSAQLVGRLRFRHLRLIDALARTGNLHRVAAEMHVTQPAATKILQDAETILGALLFERLPRGMALTEIGGFVADYAGRLLRETDSFAEGLGNLKAGGFGALSIGAIMATTPGLLPRAVAELKQRRPLMTIRLLAATSDILLDALSRNEIALAVGRFTDAKDALAFDMEPLAHEELWIFVARDHPLAARPFLTLAETAPMPWVLQPGSSPMRELIDRTFAEQGVGVLNNCVETTSIFATLHLVRDAGMIACLPKSILTDSVARGAFVRLPIDLSTQLRPLGIITRKGEKPSANAADFIDVLRSMSLPGADGRPAPV</sequence>
<dbReference type="Gene3D" id="1.10.10.10">
    <property type="entry name" value="Winged helix-like DNA-binding domain superfamily/Winged helix DNA-binding domain"/>
    <property type="match status" value="1"/>
</dbReference>
<dbReference type="PANTHER" id="PTHR30419:SF8">
    <property type="entry name" value="NITROGEN ASSIMILATION TRANSCRIPTIONAL ACTIVATOR-RELATED"/>
    <property type="match status" value="1"/>
</dbReference>
<evidence type="ECO:0000313" key="6">
    <source>
        <dbReference type="EMBL" id="CAA0108507.1"/>
    </source>
</evidence>
<dbReference type="SUPFAM" id="SSF46785">
    <property type="entry name" value="Winged helix' DNA-binding domain"/>
    <property type="match status" value="1"/>
</dbReference>
<dbReference type="Gene3D" id="3.40.190.290">
    <property type="match status" value="1"/>
</dbReference>
<organism evidence="6 7">
    <name type="scientific">Starkeya nomas</name>
    <dbReference type="NCBI Taxonomy" id="2666134"/>
    <lineage>
        <taxon>Bacteria</taxon>
        <taxon>Pseudomonadati</taxon>
        <taxon>Pseudomonadota</taxon>
        <taxon>Alphaproteobacteria</taxon>
        <taxon>Hyphomicrobiales</taxon>
        <taxon>Xanthobacteraceae</taxon>
        <taxon>Starkeya</taxon>
    </lineage>
</organism>
<dbReference type="RefSeq" id="WP_159600560.1">
    <property type="nucleotide sequence ID" value="NZ_CACSAS010000001.1"/>
</dbReference>
<keyword evidence="3" id="KW-0238">DNA-binding</keyword>
<dbReference type="EMBL" id="CACSAS010000001">
    <property type="protein sequence ID" value="CAA0108507.1"/>
    <property type="molecule type" value="Genomic_DNA"/>
</dbReference>